<keyword evidence="3" id="KW-0813">Transport</keyword>
<dbReference type="GO" id="GO:0071978">
    <property type="term" value="P:bacterial-type flagellum-dependent swarming motility"/>
    <property type="evidence" value="ECO:0007669"/>
    <property type="project" value="InterPro"/>
</dbReference>
<protein>
    <recommendedName>
        <fullName evidence="9">MotA/TolQ/ExbB proton channel domain-containing protein</fullName>
    </recommendedName>
</protein>
<reference evidence="10" key="1">
    <citation type="submission" date="2018-05" db="EMBL/GenBank/DDBJ databases">
        <authorList>
            <person name="Lanie J.A."/>
            <person name="Ng W.-L."/>
            <person name="Kazmierczak K.M."/>
            <person name="Andrzejewski T.M."/>
            <person name="Davidsen T.M."/>
            <person name="Wayne K.J."/>
            <person name="Tettelin H."/>
            <person name="Glass J.I."/>
            <person name="Rusch D."/>
            <person name="Podicherti R."/>
            <person name="Tsui H.-C.T."/>
            <person name="Winkler M.E."/>
        </authorList>
    </citation>
    <scope>NUCLEOTIDE SEQUENCE</scope>
</reference>
<feature type="transmembrane region" description="Helical" evidence="8">
    <location>
        <begin position="21"/>
        <end position="44"/>
    </location>
</feature>
<evidence type="ECO:0000256" key="2">
    <source>
        <dbReference type="ARBA" id="ARBA00008038"/>
    </source>
</evidence>
<comment type="subcellular location">
    <subcellularLocation>
        <location evidence="1">Cell membrane</location>
        <topology evidence="1">Multi-pass membrane protein</topology>
    </subcellularLocation>
</comment>
<dbReference type="EMBL" id="UINC01044116">
    <property type="protein sequence ID" value="SVB49124.1"/>
    <property type="molecule type" value="Genomic_DNA"/>
</dbReference>
<dbReference type="PANTHER" id="PTHR30433">
    <property type="entry name" value="CHEMOTAXIS PROTEIN MOTA"/>
    <property type="match status" value="1"/>
</dbReference>
<evidence type="ECO:0000259" key="9">
    <source>
        <dbReference type="Pfam" id="PF01618"/>
    </source>
</evidence>
<dbReference type="InterPro" id="IPR047055">
    <property type="entry name" value="MotA-like"/>
</dbReference>
<organism evidence="10">
    <name type="scientific">marine metagenome</name>
    <dbReference type="NCBI Taxonomy" id="408172"/>
    <lineage>
        <taxon>unclassified sequences</taxon>
        <taxon>metagenomes</taxon>
        <taxon>ecological metagenomes</taxon>
    </lineage>
</organism>
<evidence type="ECO:0000256" key="4">
    <source>
        <dbReference type="ARBA" id="ARBA00022475"/>
    </source>
</evidence>
<evidence type="ECO:0000256" key="7">
    <source>
        <dbReference type="ARBA" id="ARBA00023136"/>
    </source>
</evidence>
<name>A0A382EGC1_9ZZZZ</name>
<dbReference type="Pfam" id="PF01618">
    <property type="entry name" value="MotA_ExbB"/>
    <property type="match status" value="1"/>
</dbReference>
<comment type="similarity">
    <text evidence="2">Belongs to the MotA family.</text>
</comment>
<keyword evidence="5 8" id="KW-0812">Transmembrane</keyword>
<keyword evidence="4" id="KW-1003">Cell membrane</keyword>
<dbReference type="GO" id="GO:0005886">
    <property type="term" value="C:plasma membrane"/>
    <property type="evidence" value="ECO:0007669"/>
    <property type="project" value="UniProtKB-SubCell"/>
</dbReference>
<proteinExistence type="inferred from homology"/>
<accession>A0A382EGC1</accession>
<dbReference type="InterPro" id="IPR002898">
    <property type="entry name" value="MotA_ExbB_proton_chnl"/>
</dbReference>
<gene>
    <name evidence="10" type="ORF">METZ01_LOCUS201978</name>
</gene>
<dbReference type="AlphaFoldDB" id="A0A382EGC1"/>
<sequence length="101" mass="10606">GIIGTLVGLVGMLQNMSDPKAIGPAMAIALLTTLYGAFLANVVAKPIAEKLDNYSANEQNNCGLIIEGVIEIRRGTMNPRVLSDLLKSRLSPGDRANLAAT</sequence>
<evidence type="ECO:0000256" key="1">
    <source>
        <dbReference type="ARBA" id="ARBA00004651"/>
    </source>
</evidence>
<dbReference type="PROSITE" id="PS01307">
    <property type="entry name" value="MOTA"/>
    <property type="match status" value="1"/>
</dbReference>
<dbReference type="GO" id="GO:0006935">
    <property type="term" value="P:chemotaxis"/>
    <property type="evidence" value="ECO:0007669"/>
    <property type="project" value="InterPro"/>
</dbReference>
<feature type="domain" description="MotA/TolQ/ExbB proton channel" evidence="9">
    <location>
        <begin position="1"/>
        <end position="60"/>
    </location>
</feature>
<dbReference type="InterPro" id="IPR000540">
    <property type="entry name" value="Flag_MotA_CS"/>
</dbReference>
<keyword evidence="7 8" id="KW-0472">Membrane</keyword>
<evidence type="ECO:0000256" key="3">
    <source>
        <dbReference type="ARBA" id="ARBA00022448"/>
    </source>
</evidence>
<evidence type="ECO:0000256" key="8">
    <source>
        <dbReference type="SAM" id="Phobius"/>
    </source>
</evidence>
<feature type="non-terminal residue" evidence="10">
    <location>
        <position position="1"/>
    </location>
</feature>
<keyword evidence="6 8" id="KW-1133">Transmembrane helix</keyword>
<evidence type="ECO:0000256" key="6">
    <source>
        <dbReference type="ARBA" id="ARBA00022989"/>
    </source>
</evidence>
<dbReference type="PANTHER" id="PTHR30433:SF2">
    <property type="entry name" value="MOTILITY PROTEIN A"/>
    <property type="match status" value="1"/>
</dbReference>
<evidence type="ECO:0000313" key="10">
    <source>
        <dbReference type="EMBL" id="SVB49124.1"/>
    </source>
</evidence>
<evidence type="ECO:0000256" key="5">
    <source>
        <dbReference type="ARBA" id="ARBA00022692"/>
    </source>
</evidence>